<keyword evidence="2" id="KW-1185">Reference proteome</keyword>
<evidence type="ECO:0000313" key="2">
    <source>
        <dbReference type="Proteomes" id="UP001454036"/>
    </source>
</evidence>
<gene>
    <name evidence="1" type="ORF">LIER_37665</name>
</gene>
<dbReference type="Pfam" id="PF07795">
    <property type="entry name" value="DUF1635"/>
    <property type="match status" value="1"/>
</dbReference>
<dbReference type="AlphaFoldDB" id="A0AAV3PTU7"/>
<name>A0AAV3PTU7_LITER</name>
<sequence>MEEMTSLWSYQKGVDEMRHKLLCTTLEFEQFKTETNEELRKRNEYVCQLIQLLKVVSQERDEARNQLQKLLNKVLHSSTDPYEFTSSLPMTQNEGPVLLKTRKASNSSITECNNYNSHGSSPIDSFFDAVSSPEMSNINMTDSNNNVGYLPHQPILIQDSDLKVSMEMPKVDHATLILDNLMKAKQLPQKGKFLQAVLDVPPLLHTLLLVGPLPKWRNPPLLQTFQIPLFSMQDPEVVQHEPVTNLSYGGSSKSQNYIQMYGSSQMPTTAMFNFTPSGSCLGASNLGASGANTDINFSLPKRQRLQ</sequence>
<reference evidence="1 2" key="1">
    <citation type="submission" date="2024-01" db="EMBL/GenBank/DDBJ databases">
        <title>The complete chloroplast genome sequence of Lithospermum erythrorhizon: insights into the phylogenetic relationship among Boraginaceae species and the maternal lineages of purple gromwells.</title>
        <authorList>
            <person name="Okada T."/>
            <person name="Watanabe K."/>
        </authorList>
    </citation>
    <scope>NUCLEOTIDE SEQUENCE [LARGE SCALE GENOMIC DNA]</scope>
</reference>
<proteinExistence type="predicted"/>
<comment type="caution">
    <text evidence="1">The sequence shown here is derived from an EMBL/GenBank/DDBJ whole genome shotgun (WGS) entry which is preliminary data.</text>
</comment>
<dbReference type="PANTHER" id="PTHR33431">
    <property type="entry name" value="ENABLED-LIKE PROTEIN (DUF1635)"/>
    <property type="match status" value="1"/>
</dbReference>
<dbReference type="Proteomes" id="UP001454036">
    <property type="component" value="Unassembled WGS sequence"/>
</dbReference>
<dbReference type="PANTHER" id="PTHR33431:SF12">
    <property type="entry name" value="HIGH MOBILITY GROUP BOX PROTEIN, PUTATIVE (DUF1635)-RELATED"/>
    <property type="match status" value="1"/>
</dbReference>
<accession>A0AAV3PTU7</accession>
<organism evidence="1 2">
    <name type="scientific">Lithospermum erythrorhizon</name>
    <name type="common">Purple gromwell</name>
    <name type="synonym">Lithospermum officinale var. erythrorhizon</name>
    <dbReference type="NCBI Taxonomy" id="34254"/>
    <lineage>
        <taxon>Eukaryota</taxon>
        <taxon>Viridiplantae</taxon>
        <taxon>Streptophyta</taxon>
        <taxon>Embryophyta</taxon>
        <taxon>Tracheophyta</taxon>
        <taxon>Spermatophyta</taxon>
        <taxon>Magnoliopsida</taxon>
        <taxon>eudicotyledons</taxon>
        <taxon>Gunneridae</taxon>
        <taxon>Pentapetalae</taxon>
        <taxon>asterids</taxon>
        <taxon>lamiids</taxon>
        <taxon>Boraginales</taxon>
        <taxon>Boraginaceae</taxon>
        <taxon>Boraginoideae</taxon>
        <taxon>Lithospermeae</taxon>
        <taxon>Lithospermum</taxon>
    </lineage>
</organism>
<evidence type="ECO:0000313" key="1">
    <source>
        <dbReference type="EMBL" id="GAA0153372.1"/>
    </source>
</evidence>
<dbReference type="EMBL" id="BAABME010018308">
    <property type="protein sequence ID" value="GAA0153372.1"/>
    <property type="molecule type" value="Genomic_DNA"/>
</dbReference>
<protein>
    <submittedName>
        <fullName evidence="1">Uncharacterized protein</fullName>
    </submittedName>
</protein>
<dbReference type="InterPro" id="IPR012862">
    <property type="entry name" value="DUF1635"/>
</dbReference>